<dbReference type="EMBL" id="WXEW01000003">
    <property type="protein sequence ID" value="NAS22182.1"/>
    <property type="molecule type" value="Genomic_DNA"/>
</dbReference>
<accession>A0A7C9J1V5</accession>
<dbReference type="GO" id="GO:0051607">
    <property type="term" value="P:defense response to virus"/>
    <property type="evidence" value="ECO:0007669"/>
    <property type="project" value="UniProtKB-KW"/>
</dbReference>
<dbReference type="GO" id="GO:0003723">
    <property type="term" value="F:RNA binding"/>
    <property type="evidence" value="ECO:0007669"/>
    <property type="project" value="InterPro"/>
</dbReference>
<reference evidence="2 3" key="1">
    <citation type="submission" date="2020-01" db="EMBL/GenBank/DDBJ databases">
        <title>Herbidospora sp. NEAU-GS84 nov., a novel actinomycete isolated from soil.</title>
        <authorList>
            <person name="Han L."/>
        </authorList>
    </citation>
    <scope>NUCLEOTIDE SEQUENCE [LARGE SCALE GENOMIC DNA]</scope>
    <source>
        <strain evidence="2 3">NEAU-GS84</strain>
    </source>
</reference>
<comment type="caution">
    <text evidence="2">The sequence shown here is derived from an EMBL/GenBank/DDBJ whole genome shotgun (WGS) entry which is preliminary data.</text>
</comment>
<protein>
    <submittedName>
        <fullName evidence="2">Type I-E CRISPR-associated protein Cas5/CasD</fullName>
    </submittedName>
</protein>
<dbReference type="AlphaFoldDB" id="A0A7C9J1V5"/>
<dbReference type="GO" id="GO:0043571">
    <property type="term" value="P:maintenance of CRISPR repeat elements"/>
    <property type="evidence" value="ECO:0007669"/>
    <property type="project" value="InterPro"/>
</dbReference>
<keyword evidence="1" id="KW-0051">Antiviral defense</keyword>
<dbReference type="NCBIfam" id="TIGR01868">
    <property type="entry name" value="casD_Cas5e"/>
    <property type="match status" value="1"/>
</dbReference>
<evidence type="ECO:0000256" key="1">
    <source>
        <dbReference type="ARBA" id="ARBA00023118"/>
    </source>
</evidence>
<proteinExistence type="predicted"/>
<dbReference type="CDD" id="cd09645">
    <property type="entry name" value="Cas5_I-E"/>
    <property type="match status" value="1"/>
</dbReference>
<dbReference type="InterPro" id="IPR021124">
    <property type="entry name" value="CRISPR-assoc_prot_Cas5"/>
</dbReference>
<dbReference type="NCBIfam" id="TIGR02593">
    <property type="entry name" value="CRISPR_cas5"/>
    <property type="match status" value="1"/>
</dbReference>
<dbReference type="Pfam" id="PF09704">
    <property type="entry name" value="Cas_Cas5d"/>
    <property type="match status" value="1"/>
</dbReference>
<evidence type="ECO:0000313" key="3">
    <source>
        <dbReference type="Proteomes" id="UP000479526"/>
    </source>
</evidence>
<sequence>MSGLLVRLAGPMQSWGEHSTFSERDTQRFPTRSGVIGLLAAAAGIRRGESLGRFDDLRLTIRIDRPGLPMTDFHTVGGGQPRHATVPTSEGKRRSLETATIVTRRHYLADAVFVAALTGPDDLIDDLAGHLNRPKWHLYLGRRSCPPDPPVLLGRVDNPETELRERVPVARRATPDLSLDFVMEDSRGASGAVTELLDRPENFDRLRRLYRRRTVTITPLPVPEALWAGRGRGYQDALFAYVGGIA</sequence>
<dbReference type="InterPro" id="IPR013422">
    <property type="entry name" value="CRISPR-assoc_prot_Cas5_N"/>
</dbReference>
<dbReference type="InterPro" id="IPR010147">
    <property type="entry name" value="CRISPR-assoc_prot_CasD"/>
</dbReference>
<organism evidence="2 3">
    <name type="scientific">Herbidospora solisilvae</name>
    <dbReference type="NCBI Taxonomy" id="2696284"/>
    <lineage>
        <taxon>Bacteria</taxon>
        <taxon>Bacillati</taxon>
        <taxon>Actinomycetota</taxon>
        <taxon>Actinomycetes</taxon>
        <taxon>Streptosporangiales</taxon>
        <taxon>Streptosporangiaceae</taxon>
        <taxon>Herbidospora</taxon>
    </lineage>
</organism>
<evidence type="ECO:0000313" key="2">
    <source>
        <dbReference type="EMBL" id="NAS22182.1"/>
    </source>
</evidence>
<dbReference type="Gene3D" id="3.30.70.2660">
    <property type="match status" value="1"/>
</dbReference>
<keyword evidence="3" id="KW-1185">Reference proteome</keyword>
<dbReference type="RefSeq" id="WP_161479590.1">
    <property type="nucleotide sequence ID" value="NZ_WXEW01000003.1"/>
</dbReference>
<gene>
    <name evidence="2" type="primary">cas5e</name>
    <name evidence="2" type="ORF">GT755_10860</name>
</gene>
<name>A0A7C9J1V5_9ACTN</name>
<dbReference type="Proteomes" id="UP000479526">
    <property type="component" value="Unassembled WGS sequence"/>
</dbReference>